<accession>A0A426JY47</accession>
<dbReference type="PANTHER" id="PTHR21496">
    <property type="entry name" value="FERREDOXIN-RELATED"/>
    <property type="match status" value="1"/>
</dbReference>
<dbReference type="AlphaFoldDB" id="A0A426JY47"/>
<gene>
    <name evidence="6" type="ORF">EIL87_06845</name>
</gene>
<dbReference type="GO" id="GO:0016705">
    <property type="term" value="F:oxidoreductase activity, acting on paired donors, with incorporation or reduction of molecular oxygen"/>
    <property type="evidence" value="ECO:0007669"/>
    <property type="project" value="UniProtKB-ARBA"/>
</dbReference>
<dbReference type="PANTHER" id="PTHR21496:SF23">
    <property type="entry name" value="3-PHENYLPROPIONATE_CINNAMIC ACID DIOXYGENASE FERREDOXIN SUBUNIT"/>
    <property type="match status" value="1"/>
</dbReference>
<evidence type="ECO:0000313" key="7">
    <source>
        <dbReference type="Proteomes" id="UP000274515"/>
    </source>
</evidence>
<dbReference type="Proteomes" id="UP000274515">
    <property type="component" value="Unassembled WGS sequence"/>
</dbReference>
<evidence type="ECO:0000259" key="5">
    <source>
        <dbReference type="PROSITE" id="PS51296"/>
    </source>
</evidence>
<protein>
    <submittedName>
        <fullName evidence="6">Bifunctional 3-phenylpropionate/cinnamic acid dioxygenase ferredoxin subunit</fullName>
    </submittedName>
</protein>
<dbReference type="GO" id="GO:0051537">
    <property type="term" value="F:2 iron, 2 sulfur cluster binding"/>
    <property type="evidence" value="ECO:0007669"/>
    <property type="project" value="UniProtKB-KW"/>
</dbReference>
<evidence type="ECO:0000256" key="3">
    <source>
        <dbReference type="ARBA" id="ARBA00023004"/>
    </source>
</evidence>
<keyword evidence="7" id="KW-1185">Reference proteome</keyword>
<evidence type="ECO:0000313" key="6">
    <source>
        <dbReference type="EMBL" id="RRO17981.1"/>
    </source>
</evidence>
<keyword evidence="1" id="KW-0001">2Fe-2S</keyword>
<sequence>MPPATHRVRVCRLHEFPPGALRRLDTSPPVVVFNVGGWLYAIDDVCTHACGILSEGHFDGTSLECPVHLSRFDVRNGEPLCPPATEPVRTHRVEVSGNEIVVHIDIGRSA</sequence>
<keyword evidence="4" id="KW-0411">Iron-sulfur</keyword>
<proteinExistence type="predicted"/>
<keyword evidence="6" id="KW-0560">Oxidoreductase</keyword>
<dbReference type="GO" id="GO:0046872">
    <property type="term" value="F:metal ion binding"/>
    <property type="evidence" value="ECO:0007669"/>
    <property type="project" value="UniProtKB-KW"/>
</dbReference>
<dbReference type="EMBL" id="RSAA01000007">
    <property type="protein sequence ID" value="RRO17981.1"/>
    <property type="molecule type" value="Genomic_DNA"/>
</dbReference>
<dbReference type="GO" id="GO:0004497">
    <property type="term" value="F:monooxygenase activity"/>
    <property type="evidence" value="ECO:0007669"/>
    <property type="project" value="UniProtKB-ARBA"/>
</dbReference>
<dbReference type="CDD" id="cd03528">
    <property type="entry name" value="Rieske_RO_ferredoxin"/>
    <property type="match status" value="1"/>
</dbReference>
<name>A0A426JY47_9PSEU</name>
<dbReference type="OrthoDB" id="147178at2"/>
<reference evidence="6 7" key="1">
    <citation type="submission" date="2018-11" db="EMBL/GenBank/DDBJ databases">
        <title>Saccharopolyspora rhizosphaerae sp. nov., an actinomycete isolated from rhizosphere soil in Thailand.</title>
        <authorList>
            <person name="Intra B."/>
            <person name="Euanorasetr J."/>
            <person name="Take A."/>
            <person name="Inahashi Y."/>
            <person name="Mori M."/>
            <person name="Panbangred W."/>
            <person name="Matsumoto A."/>
        </authorList>
    </citation>
    <scope>NUCLEOTIDE SEQUENCE [LARGE SCALE GENOMIC DNA]</scope>
    <source>
        <strain evidence="6 7">H219</strain>
    </source>
</reference>
<dbReference type="Pfam" id="PF00355">
    <property type="entry name" value="Rieske"/>
    <property type="match status" value="1"/>
</dbReference>
<dbReference type="Gene3D" id="2.102.10.10">
    <property type="entry name" value="Rieske [2Fe-2S] iron-sulphur domain"/>
    <property type="match status" value="1"/>
</dbReference>
<dbReference type="NCBIfam" id="NF007422">
    <property type="entry name" value="PRK09965.1"/>
    <property type="match status" value="1"/>
</dbReference>
<dbReference type="PROSITE" id="PS51296">
    <property type="entry name" value="RIESKE"/>
    <property type="match status" value="1"/>
</dbReference>
<feature type="domain" description="Rieske" evidence="5">
    <location>
        <begin position="8"/>
        <end position="102"/>
    </location>
</feature>
<keyword evidence="2" id="KW-0479">Metal-binding</keyword>
<dbReference type="SUPFAM" id="SSF50022">
    <property type="entry name" value="ISP domain"/>
    <property type="match status" value="1"/>
</dbReference>
<dbReference type="InterPro" id="IPR017941">
    <property type="entry name" value="Rieske_2Fe-2S"/>
</dbReference>
<evidence type="ECO:0000256" key="2">
    <source>
        <dbReference type="ARBA" id="ARBA00022723"/>
    </source>
</evidence>
<keyword evidence="3" id="KW-0408">Iron</keyword>
<keyword evidence="6" id="KW-0223">Dioxygenase</keyword>
<comment type="caution">
    <text evidence="6">The sequence shown here is derived from an EMBL/GenBank/DDBJ whole genome shotgun (WGS) entry which is preliminary data.</text>
</comment>
<evidence type="ECO:0000256" key="1">
    <source>
        <dbReference type="ARBA" id="ARBA00022714"/>
    </source>
</evidence>
<organism evidence="6 7">
    <name type="scientific">Saccharopolyspora rhizosphaerae</name>
    <dbReference type="NCBI Taxonomy" id="2492662"/>
    <lineage>
        <taxon>Bacteria</taxon>
        <taxon>Bacillati</taxon>
        <taxon>Actinomycetota</taxon>
        <taxon>Actinomycetes</taxon>
        <taxon>Pseudonocardiales</taxon>
        <taxon>Pseudonocardiaceae</taxon>
        <taxon>Saccharopolyspora</taxon>
    </lineage>
</organism>
<dbReference type="GO" id="GO:0051213">
    <property type="term" value="F:dioxygenase activity"/>
    <property type="evidence" value="ECO:0007669"/>
    <property type="project" value="UniProtKB-KW"/>
</dbReference>
<evidence type="ECO:0000256" key="4">
    <source>
        <dbReference type="ARBA" id="ARBA00023014"/>
    </source>
</evidence>
<dbReference type="InterPro" id="IPR036922">
    <property type="entry name" value="Rieske_2Fe-2S_sf"/>
</dbReference>